<evidence type="ECO:0000256" key="1">
    <source>
        <dbReference type="SAM" id="Phobius"/>
    </source>
</evidence>
<evidence type="ECO:0000313" key="3">
    <source>
        <dbReference type="Proteomes" id="UP000568106"/>
    </source>
</evidence>
<proteinExistence type="predicted"/>
<organism evidence="2 3">
    <name type="scientific">Tunturiibacter empetritectus</name>
    <dbReference type="NCBI Taxonomy" id="3069691"/>
    <lineage>
        <taxon>Bacteria</taxon>
        <taxon>Pseudomonadati</taxon>
        <taxon>Acidobacteriota</taxon>
        <taxon>Terriglobia</taxon>
        <taxon>Terriglobales</taxon>
        <taxon>Acidobacteriaceae</taxon>
        <taxon>Tunturiibacter</taxon>
    </lineage>
</organism>
<dbReference type="Pfam" id="PF09527">
    <property type="entry name" value="ATPase_gene1"/>
    <property type="match status" value="1"/>
</dbReference>
<keyword evidence="3" id="KW-1185">Reference proteome</keyword>
<sequence>MADDGAGNGGNDAGGGGKGALGELVKAESMIQLAIALPAGCLIGWLGGSWLDRHFHQGWIAIVGILIGAAAGFVQIFRTASRYIKRG</sequence>
<dbReference type="AlphaFoldDB" id="A0A7W8MQ96"/>
<reference evidence="2" key="1">
    <citation type="submission" date="2020-08" db="EMBL/GenBank/DDBJ databases">
        <title>Genomic Encyclopedia of Type Strains, Phase IV (KMG-V): Genome sequencing to study the core and pangenomes of soil and plant-associated prokaryotes.</title>
        <authorList>
            <person name="Whitman W."/>
        </authorList>
    </citation>
    <scope>NUCLEOTIDE SEQUENCE [LARGE SCALE GENOMIC DNA]</scope>
    <source>
        <strain evidence="2">M8UP27</strain>
    </source>
</reference>
<feature type="transmembrane region" description="Helical" evidence="1">
    <location>
        <begin position="57"/>
        <end position="77"/>
    </location>
</feature>
<dbReference type="InterPro" id="IPR032820">
    <property type="entry name" value="ATPase_put"/>
</dbReference>
<accession>A0A7W8MQ96</accession>
<name>A0A7W8MQ96_9BACT</name>
<protein>
    <submittedName>
        <fullName evidence="2">F0F1-type ATP synthase assembly protein I</fullName>
    </submittedName>
</protein>
<gene>
    <name evidence="2" type="ORF">HDF09_000953</name>
</gene>
<dbReference type="Proteomes" id="UP000568106">
    <property type="component" value="Unassembled WGS sequence"/>
</dbReference>
<keyword evidence="1" id="KW-0472">Membrane</keyword>
<keyword evidence="1" id="KW-0812">Transmembrane</keyword>
<evidence type="ECO:0000313" key="2">
    <source>
        <dbReference type="EMBL" id="MBB5316303.1"/>
    </source>
</evidence>
<comment type="caution">
    <text evidence="2">The sequence shown here is derived from an EMBL/GenBank/DDBJ whole genome shotgun (WGS) entry which is preliminary data.</text>
</comment>
<dbReference type="EMBL" id="JACHDY010000001">
    <property type="protein sequence ID" value="MBB5316303.1"/>
    <property type="molecule type" value="Genomic_DNA"/>
</dbReference>
<keyword evidence="1" id="KW-1133">Transmembrane helix</keyword>